<proteinExistence type="predicted"/>
<reference evidence="1 2" key="1">
    <citation type="submission" date="2014-09" db="EMBL/GenBank/DDBJ databases">
        <title>Draft genome of Bradyrhizobium japonicum Is-34.</title>
        <authorList>
            <person name="Tsurumaru H."/>
            <person name="Yamakawa T."/>
            <person name="Hashimoto S."/>
            <person name="Okizaki K."/>
            <person name="Kanesaki Y."/>
            <person name="Yoshikawa H."/>
            <person name="Yajima S."/>
        </authorList>
    </citation>
    <scope>NUCLEOTIDE SEQUENCE [LARGE SCALE GENOMIC DNA]</scope>
    <source>
        <strain evidence="1 2">Is-34</strain>
    </source>
</reference>
<name>A0A0A3XKI7_BRAJP</name>
<dbReference type="AlphaFoldDB" id="A0A0A3XKI7"/>
<evidence type="ECO:0000313" key="1">
    <source>
        <dbReference type="EMBL" id="KGT73661.1"/>
    </source>
</evidence>
<gene>
    <name evidence="1" type="ORF">MA20_42655</name>
</gene>
<comment type="caution">
    <text evidence="1">The sequence shown here is derived from an EMBL/GenBank/DDBJ whole genome shotgun (WGS) entry which is preliminary data.</text>
</comment>
<organism evidence="1 2">
    <name type="scientific">Bradyrhizobium japonicum</name>
    <dbReference type="NCBI Taxonomy" id="375"/>
    <lineage>
        <taxon>Bacteria</taxon>
        <taxon>Pseudomonadati</taxon>
        <taxon>Pseudomonadota</taxon>
        <taxon>Alphaproteobacteria</taxon>
        <taxon>Hyphomicrobiales</taxon>
        <taxon>Nitrobacteraceae</taxon>
        <taxon>Bradyrhizobium</taxon>
    </lineage>
</organism>
<sequence>MLKAQEQQVLAAVMAAHLKMTDFEAAARIASRNAEEVARLLRANDSNGYLSEILRAGRQASVVTELAKEAHDALVDVLNLVGKAETDRLARAVAGAAKDTIAAIRGGANG</sequence>
<evidence type="ECO:0000313" key="2">
    <source>
        <dbReference type="Proteomes" id="UP000030377"/>
    </source>
</evidence>
<dbReference type="Proteomes" id="UP000030377">
    <property type="component" value="Unassembled WGS sequence"/>
</dbReference>
<accession>A0A0A3XKI7</accession>
<protein>
    <submittedName>
        <fullName evidence="1">Uncharacterized protein</fullName>
    </submittedName>
</protein>
<dbReference type="EMBL" id="JRPN01000042">
    <property type="protein sequence ID" value="KGT73661.1"/>
    <property type="molecule type" value="Genomic_DNA"/>
</dbReference>